<name>A0ABV4FDG1_BRAEL</name>
<sequence length="74" mass="8287">MERPHKAASDMGERDKASPPSRFLVRQGATGWMVYDRQRKGPAMIGTSLAVNLTKERATRIERMLMEGDGKHSS</sequence>
<organism evidence="2 3">
    <name type="scientific">Bradyrhizobium elkanii</name>
    <dbReference type="NCBI Taxonomy" id="29448"/>
    <lineage>
        <taxon>Bacteria</taxon>
        <taxon>Pseudomonadati</taxon>
        <taxon>Pseudomonadota</taxon>
        <taxon>Alphaproteobacteria</taxon>
        <taxon>Hyphomicrobiales</taxon>
        <taxon>Nitrobacteraceae</taxon>
        <taxon>Bradyrhizobium</taxon>
    </lineage>
</organism>
<proteinExistence type="predicted"/>
<evidence type="ECO:0000313" key="3">
    <source>
        <dbReference type="Proteomes" id="UP001565471"/>
    </source>
</evidence>
<dbReference type="GeneID" id="92951187"/>
<accession>A0ABV4FDG1</accession>
<feature type="compositionally biased region" description="Basic and acidic residues" evidence="1">
    <location>
        <begin position="1"/>
        <end position="17"/>
    </location>
</feature>
<reference evidence="2 3" key="1">
    <citation type="submission" date="2024-07" db="EMBL/GenBank/DDBJ databases">
        <title>Genomic Encyclopedia of Type Strains, Phase V (KMG-V): Genome sequencing to study the core and pangenomes of soil and plant-associated prokaryotes.</title>
        <authorList>
            <person name="Whitman W."/>
        </authorList>
    </citation>
    <scope>NUCLEOTIDE SEQUENCE [LARGE SCALE GENOMIC DNA]</scope>
    <source>
        <strain evidence="2 3">USDA 415</strain>
    </source>
</reference>
<protein>
    <recommendedName>
        <fullName evidence="4">DUF4102 domain-containing protein</fullName>
    </recommendedName>
</protein>
<feature type="region of interest" description="Disordered" evidence="1">
    <location>
        <begin position="1"/>
        <end position="22"/>
    </location>
</feature>
<dbReference type="EMBL" id="JBGBZA010000002">
    <property type="protein sequence ID" value="MEY9321351.1"/>
    <property type="molecule type" value="Genomic_DNA"/>
</dbReference>
<evidence type="ECO:0008006" key="4">
    <source>
        <dbReference type="Google" id="ProtNLM"/>
    </source>
</evidence>
<evidence type="ECO:0000313" key="2">
    <source>
        <dbReference type="EMBL" id="MEY9321351.1"/>
    </source>
</evidence>
<keyword evidence="3" id="KW-1185">Reference proteome</keyword>
<dbReference type="Proteomes" id="UP001565471">
    <property type="component" value="Unassembled WGS sequence"/>
</dbReference>
<comment type="caution">
    <text evidence="2">The sequence shown here is derived from an EMBL/GenBank/DDBJ whole genome shotgun (WGS) entry which is preliminary data.</text>
</comment>
<evidence type="ECO:0000256" key="1">
    <source>
        <dbReference type="SAM" id="MobiDB-lite"/>
    </source>
</evidence>
<dbReference type="RefSeq" id="WP_244436089.1">
    <property type="nucleotide sequence ID" value="NZ_CP126026.1"/>
</dbReference>
<gene>
    <name evidence="2" type="ORF">ABIF29_008150</name>
</gene>